<dbReference type="RefSeq" id="WP_257451801.1">
    <property type="nucleotide sequence ID" value="NZ_JANIPJ010000026.1"/>
</dbReference>
<keyword evidence="2" id="KW-1185">Reference proteome</keyword>
<name>A0A9X2MW22_9BACL</name>
<comment type="caution">
    <text evidence="1">The sequence shown here is derived from an EMBL/GenBank/DDBJ whole genome shotgun (WGS) entry which is preliminary data.</text>
</comment>
<dbReference type="Proteomes" id="UP001141950">
    <property type="component" value="Unassembled WGS sequence"/>
</dbReference>
<accession>A0A9X2MW22</accession>
<sequence length="153" mass="17696">MPNVPPNDQARMITISEDIFHHPGLDIYSQMVYIVLRGQLTSETEAPEVSEVSKLGRMTEKQTIKALQKLVEVKILPNKLYRRMVGDFRDDRLSWAAKGLLHFCKEHPTIDMQTLLEMTGESGDDEQNVRKALRELSEHGYLEEYPAWRRLVS</sequence>
<proteinExistence type="predicted"/>
<reference evidence="1" key="1">
    <citation type="submission" date="2022-08" db="EMBL/GenBank/DDBJ databases">
        <title>The genomic sequence of strain Paenibacillus sp. SCIV0701.</title>
        <authorList>
            <person name="Zhao H."/>
        </authorList>
    </citation>
    <scope>NUCLEOTIDE SEQUENCE</scope>
    <source>
        <strain evidence="1">SCIV0701</strain>
    </source>
</reference>
<organism evidence="1 2">
    <name type="scientific">Paenibacillus soyae</name>
    <dbReference type="NCBI Taxonomy" id="2969249"/>
    <lineage>
        <taxon>Bacteria</taxon>
        <taxon>Bacillati</taxon>
        <taxon>Bacillota</taxon>
        <taxon>Bacilli</taxon>
        <taxon>Bacillales</taxon>
        <taxon>Paenibacillaceae</taxon>
        <taxon>Paenibacillus</taxon>
    </lineage>
</organism>
<gene>
    <name evidence="1" type="ORF">NQZ67_26165</name>
</gene>
<evidence type="ECO:0000313" key="2">
    <source>
        <dbReference type="Proteomes" id="UP001141950"/>
    </source>
</evidence>
<evidence type="ECO:0000313" key="1">
    <source>
        <dbReference type="EMBL" id="MCR2807377.1"/>
    </source>
</evidence>
<protein>
    <submittedName>
        <fullName evidence="1">Uncharacterized protein</fullName>
    </submittedName>
</protein>
<dbReference type="EMBL" id="JANIPJ010000026">
    <property type="protein sequence ID" value="MCR2807377.1"/>
    <property type="molecule type" value="Genomic_DNA"/>
</dbReference>
<dbReference type="AlphaFoldDB" id="A0A9X2MW22"/>